<dbReference type="GO" id="GO:0006635">
    <property type="term" value="P:fatty acid beta-oxidation"/>
    <property type="evidence" value="ECO:0007669"/>
    <property type="project" value="TreeGrafter"/>
</dbReference>
<sequence>MAVESKTFSSREGNIPLVRLDLNTETRIWVLTFLGEQTKDNRLTHEFILEGIIPALQHVRQQWKAWVDADDVREGTALVTTAQTDSKIYSNGLDLERAIADPDFFDQVLDKMFHEFMTLPIPSVASLGGHAFAGGFTLAMVHDYRVMNGKRGYLCMNEIEFGAPIPHGMMTALRAVVPTNTVMRKIVLQGHRFTAKEANKDGLVDLVAEGPEYEGPAGTLKKAIELATTLRSRVVKNAWGINKDVIYRELIPNLRHDAKL</sequence>
<name>A0AAF0EYA0_9BASI</name>
<dbReference type="Proteomes" id="UP001219933">
    <property type="component" value="Chromosome 6"/>
</dbReference>
<dbReference type="Pfam" id="PF00378">
    <property type="entry name" value="ECH_1"/>
    <property type="match status" value="1"/>
</dbReference>
<accession>A0AAF0EYA0</accession>
<protein>
    <recommendedName>
        <fullName evidence="3">Enoyl-CoA hydratase</fullName>
    </recommendedName>
</protein>
<dbReference type="Gene3D" id="3.90.226.10">
    <property type="entry name" value="2-enoyl-CoA Hydratase, Chain A, domain 1"/>
    <property type="match status" value="1"/>
</dbReference>
<dbReference type="PANTHER" id="PTHR11941:SF75">
    <property type="entry name" value="ENOYL-COA HYDRATASE_ISOMERASE FAMILY PROTEIN"/>
    <property type="match status" value="1"/>
</dbReference>
<gene>
    <name evidence="1" type="ORF">MCUN1_003854</name>
</gene>
<organism evidence="1 2">
    <name type="scientific">Malassezia cuniculi</name>
    <dbReference type="NCBI Taxonomy" id="948313"/>
    <lineage>
        <taxon>Eukaryota</taxon>
        <taxon>Fungi</taxon>
        <taxon>Dikarya</taxon>
        <taxon>Basidiomycota</taxon>
        <taxon>Ustilaginomycotina</taxon>
        <taxon>Malasseziomycetes</taxon>
        <taxon>Malasseziales</taxon>
        <taxon>Malasseziaceae</taxon>
        <taxon>Malassezia</taxon>
    </lineage>
</organism>
<evidence type="ECO:0008006" key="3">
    <source>
        <dbReference type="Google" id="ProtNLM"/>
    </source>
</evidence>
<evidence type="ECO:0000313" key="2">
    <source>
        <dbReference type="Proteomes" id="UP001219933"/>
    </source>
</evidence>
<dbReference type="InterPro" id="IPR001753">
    <property type="entry name" value="Enoyl-CoA_hydra/iso"/>
</dbReference>
<dbReference type="PANTHER" id="PTHR11941">
    <property type="entry name" value="ENOYL-COA HYDRATASE-RELATED"/>
    <property type="match status" value="1"/>
</dbReference>
<dbReference type="GO" id="GO:0005777">
    <property type="term" value="C:peroxisome"/>
    <property type="evidence" value="ECO:0007669"/>
    <property type="project" value="TreeGrafter"/>
</dbReference>
<keyword evidence="2" id="KW-1185">Reference proteome</keyword>
<reference evidence="1" key="1">
    <citation type="submission" date="2023-03" db="EMBL/GenBank/DDBJ databases">
        <title>Mating type loci evolution in Malassezia.</title>
        <authorList>
            <person name="Coelho M.A."/>
        </authorList>
    </citation>
    <scope>NUCLEOTIDE SEQUENCE</scope>
    <source>
        <strain evidence="1">CBS 11721</strain>
    </source>
</reference>
<proteinExistence type="predicted"/>
<evidence type="ECO:0000313" key="1">
    <source>
        <dbReference type="EMBL" id="WFD36962.1"/>
    </source>
</evidence>
<dbReference type="CDD" id="cd06558">
    <property type="entry name" value="crotonase-like"/>
    <property type="match status" value="1"/>
</dbReference>
<dbReference type="EMBL" id="CP119882">
    <property type="protein sequence ID" value="WFD36962.1"/>
    <property type="molecule type" value="Genomic_DNA"/>
</dbReference>
<dbReference type="AlphaFoldDB" id="A0AAF0EYA0"/>
<dbReference type="SUPFAM" id="SSF52096">
    <property type="entry name" value="ClpP/crotonase"/>
    <property type="match status" value="1"/>
</dbReference>
<dbReference type="GO" id="GO:0004165">
    <property type="term" value="F:delta(3)-delta(2)-enoyl-CoA isomerase activity"/>
    <property type="evidence" value="ECO:0007669"/>
    <property type="project" value="TreeGrafter"/>
</dbReference>
<dbReference type="InterPro" id="IPR029045">
    <property type="entry name" value="ClpP/crotonase-like_dom_sf"/>
</dbReference>